<dbReference type="Proteomes" id="UP001252186">
    <property type="component" value="Unassembled WGS sequence"/>
</dbReference>
<accession>A0ABU2Y1D2</accession>
<evidence type="ECO:0000313" key="1">
    <source>
        <dbReference type="EMBL" id="MDT0551992.1"/>
    </source>
</evidence>
<sequence>MSSKIIHIASRTYKVEFIKHKSSTDCTFHYNNLVKEYAAKQEVKKEEYDLNDWTSNVFVIDGKPLSVARFGETIQLIKSLQSQNLEIYKNDLSVIFAKLQ</sequence>
<gene>
    <name evidence="1" type="ORF">RM519_01920</name>
</gene>
<protein>
    <submittedName>
        <fullName evidence="1">Uncharacterized protein</fullName>
    </submittedName>
</protein>
<proteinExistence type="predicted"/>
<name>A0ABU2Y1D2_9FLAO</name>
<dbReference type="EMBL" id="JAVRHV010000001">
    <property type="protein sequence ID" value="MDT0551992.1"/>
    <property type="molecule type" value="Genomic_DNA"/>
</dbReference>
<comment type="caution">
    <text evidence="1">The sequence shown here is derived from an EMBL/GenBank/DDBJ whole genome shotgun (WGS) entry which is preliminary data.</text>
</comment>
<evidence type="ECO:0000313" key="2">
    <source>
        <dbReference type="Proteomes" id="UP001252186"/>
    </source>
</evidence>
<reference evidence="1 2" key="1">
    <citation type="submission" date="2023-09" db="EMBL/GenBank/DDBJ databases">
        <authorList>
            <person name="Rey-Velasco X."/>
        </authorList>
    </citation>
    <scope>NUCLEOTIDE SEQUENCE [LARGE SCALE GENOMIC DNA]</scope>
    <source>
        <strain evidence="1 2">P050</strain>
    </source>
</reference>
<keyword evidence="2" id="KW-1185">Reference proteome</keyword>
<organism evidence="1 2">
    <name type="scientific">Urechidicola vernalis</name>
    <dbReference type="NCBI Taxonomy" id="3075600"/>
    <lineage>
        <taxon>Bacteria</taxon>
        <taxon>Pseudomonadati</taxon>
        <taxon>Bacteroidota</taxon>
        <taxon>Flavobacteriia</taxon>
        <taxon>Flavobacteriales</taxon>
        <taxon>Flavobacteriaceae</taxon>
        <taxon>Urechidicola</taxon>
    </lineage>
</organism>
<dbReference type="RefSeq" id="WP_311591814.1">
    <property type="nucleotide sequence ID" value="NZ_JAVRHV010000001.1"/>
</dbReference>